<keyword evidence="3 6" id="KW-0378">Hydrolase</keyword>
<evidence type="ECO:0000313" key="6">
    <source>
        <dbReference type="EMBL" id="SLN34288.1"/>
    </source>
</evidence>
<evidence type="ECO:0000259" key="5">
    <source>
        <dbReference type="PROSITE" id="PS51935"/>
    </source>
</evidence>
<dbReference type="InterPro" id="IPR000064">
    <property type="entry name" value="NLP_P60_dom"/>
</dbReference>
<dbReference type="SUPFAM" id="SSF54001">
    <property type="entry name" value="Cysteine proteinases"/>
    <property type="match status" value="1"/>
</dbReference>
<keyword evidence="7" id="KW-1185">Reference proteome</keyword>
<dbReference type="GO" id="GO:0006508">
    <property type="term" value="P:proteolysis"/>
    <property type="evidence" value="ECO:0007669"/>
    <property type="project" value="UniProtKB-KW"/>
</dbReference>
<keyword evidence="4" id="KW-0788">Thiol protease</keyword>
<evidence type="ECO:0000256" key="2">
    <source>
        <dbReference type="ARBA" id="ARBA00022670"/>
    </source>
</evidence>
<dbReference type="EMBL" id="FWFU01000002">
    <property type="protein sequence ID" value="SLN34288.1"/>
    <property type="molecule type" value="Genomic_DNA"/>
</dbReference>
<dbReference type="PANTHER" id="PTHR47359:SF3">
    <property type="entry name" value="NLP_P60 DOMAIN-CONTAINING PROTEIN-RELATED"/>
    <property type="match status" value="1"/>
</dbReference>
<dbReference type="InterPro" id="IPR038765">
    <property type="entry name" value="Papain-like_cys_pep_sf"/>
</dbReference>
<organism evidence="6 7">
    <name type="scientific">Roseovarius halotolerans</name>
    <dbReference type="NCBI Taxonomy" id="505353"/>
    <lineage>
        <taxon>Bacteria</taxon>
        <taxon>Pseudomonadati</taxon>
        <taxon>Pseudomonadota</taxon>
        <taxon>Alphaproteobacteria</taxon>
        <taxon>Rhodobacterales</taxon>
        <taxon>Roseobacteraceae</taxon>
        <taxon>Roseovarius</taxon>
    </lineage>
</organism>
<dbReference type="Pfam" id="PF00877">
    <property type="entry name" value="NLPC_P60"/>
    <property type="match status" value="1"/>
</dbReference>
<proteinExistence type="inferred from homology"/>
<keyword evidence="2" id="KW-0645">Protease</keyword>
<accession>A0A1X6YXK7</accession>
<dbReference type="Proteomes" id="UP000193207">
    <property type="component" value="Unassembled WGS sequence"/>
</dbReference>
<dbReference type="PANTHER" id="PTHR47359">
    <property type="entry name" value="PEPTIDOGLYCAN DL-ENDOPEPTIDASE CWLO"/>
    <property type="match status" value="1"/>
</dbReference>
<dbReference type="EC" id="3.4.22.-" evidence="6"/>
<evidence type="ECO:0000256" key="4">
    <source>
        <dbReference type="ARBA" id="ARBA00022807"/>
    </source>
</evidence>
<dbReference type="Gene3D" id="3.90.1720.10">
    <property type="entry name" value="endopeptidase domain like (from Nostoc punctiforme)"/>
    <property type="match status" value="1"/>
</dbReference>
<dbReference type="PROSITE" id="PS51935">
    <property type="entry name" value="NLPC_P60"/>
    <property type="match status" value="1"/>
</dbReference>
<sequence>MSDRRLTPANARVAHVSLRGDVDAPRHVEGEARLIGVPVADLMDAPGGRRARQMQMGESVNLLESHEGWSFVQATRDDYVGYLRDEQVTEGAAPTHKVAARATHVYSEPDFKSPERAFLGHGARLHVLDVAGRFARTPQGFVPVAHLAPLAELAGDPVDVAALYLGTPYLWGGNSMLGIDCSGLVQAACLACGIDCPGDSDMQADRLGVTLPAGTPPRRGDLMFWKGHVAWLSAPDTLLHANVHHMAVAQEPLAAAIARIEQQGDGPVTAHKRLEG</sequence>
<protein>
    <submittedName>
        <fullName evidence="6">Dipeptidyl-peptidase 6</fullName>
        <ecNumber evidence="6">3.4.22.-</ecNumber>
    </submittedName>
</protein>
<gene>
    <name evidence="6" type="ORF">ROH8110_01687</name>
</gene>
<dbReference type="GO" id="GO:0008234">
    <property type="term" value="F:cysteine-type peptidase activity"/>
    <property type="evidence" value="ECO:0007669"/>
    <property type="project" value="UniProtKB-KW"/>
</dbReference>
<dbReference type="InterPro" id="IPR041382">
    <property type="entry name" value="SH3_16"/>
</dbReference>
<evidence type="ECO:0000256" key="1">
    <source>
        <dbReference type="ARBA" id="ARBA00007074"/>
    </source>
</evidence>
<dbReference type="RefSeq" id="WP_085817310.1">
    <property type="nucleotide sequence ID" value="NZ_FWFU01000002.1"/>
</dbReference>
<evidence type="ECO:0000256" key="3">
    <source>
        <dbReference type="ARBA" id="ARBA00022801"/>
    </source>
</evidence>
<dbReference type="AlphaFoldDB" id="A0A1X6YXK7"/>
<dbReference type="InterPro" id="IPR051794">
    <property type="entry name" value="PG_Endopeptidase_C40"/>
</dbReference>
<comment type="similarity">
    <text evidence="1">Belongs to the peptidase C40 family.</text>
</comment>
<name>A0A1X6YXK7_9RHOB</name>
<dbReference type="Pfam" id="PF18348">
    <property type="entry name" value="SH3_16"/>
    <property type="match status" value="1"/>
</dbReference>
<reference evidence="6 7" key="1">
    <citation type="submission" date="2017-03" db="EMBL/GenBank/DDBJ databases">
        <authorList>
            <person name="Afonso C.L."/>
            <person name="Miller P.J."/>
            <person name="Scott M.A."/>
            <person name="Spackman E."/>
            <person name="Goraichik I."/>
            <person name="Dimitrov K.M."/>
            <person name="Suarez D.L."/>
            <person name="Swayne D.E."/>
        </authorList>
    </citation>
    <scope>NUCLEOTIDE SEQUENCE [LARGE SCALE GENOMIC DNA]</scope>
    <source>
        <strain evidence="6 7">CECT 8110</strain>
    </source>
</reference>
<dbReference type="OrthoDB" id="9813368at2"/>
<evidence type="ECO:0000313" key="7">
    <source>
        <dbReference type="Proteomes" id="UP000193207"/>
    </source>
</evidence>
<feature type="domain" description="NlpC/P60" evidence="5">
    <location>
        <begin position="151"/>
        <end position="275"/>
    </location>
</feature>